<feature type="transmembrane region" description="Helical" evidence="7">
    <location>
        <begin position="342"/>
        <end position="369"/>
    </location>
</feature>
<dbReference type="Pfam" id="PF01925">
    <property type="entry name" value="TauE"/>
    <property type="match status" value="1"/>
</dbReference>
<keyword evidence="6 7" id="KW-0472">Membrane</keyword>
<name>A0A3Q8BTH0_9BACT</name>
<dbReference type="InterPro" id="IPR051201">
    <property type="entry name" value="Chloro_Bact_Ser_Proteases"/>
</dbReference>
<dbReference type="SUPFAM" id="SSF48695">
    <property type="entry name" value="Multiheme cytochromes"/>
    <property type="match status" value="1"/>
</dbReference>
<keyword evidence="2" id="KW-0645">Protease</keyword>
<evidence type="ECO:0000256" key="7">
    <source>
        <dbReference type="RuleBase" id="RU363041"/>
    </source>
</evidence>
<evidence type="ECO:0000256" key="6">
    <source>
        <dbReference type="ARBA" id="ARBA00023136"/>
    </source>
</evidence>
<evidence type="ECO:0000256" key="4">
    <source>
        <dbReference type="ARBA" id="ARBA00022801"/>
    </source>
</evidence>
<dbReference type="PANTHER" id="PTHR43343:SF3">
    <property type="entry name" value="PROTEASE DO-LIKE 8, CHLOROPLASTIC"/>
    <property type="match status" value="1"/>
</dbReference>
<feature type="domain" description="Cytochrome c-552/4" evidence="9">
    <location>
        <begin position="245"/>
        <end position="300"/>
    </location>
</feature>
<dbReference type="AlphaFoldDB" id="A0A3Q8BTH0"/>
<evidence type="ECO:0000313" key="10">
    <source>
        <dbReference type="EMBL" id="ASQ41192.1"/>
    </source>
</evidence>
<reference evidence="10" key="1">
    <citation type="submission" date="2016-11" db="EMBL/GenBank/DDBJ databases">
        <title>Region harboring genes involved in magnetosome formation of Candidatus Magnetananas rongchenensis.</title>
        <authorList>
            <person name="Wang M."/>
            <person name="Chen Y.-R."/>
            <person name="Zhang W."/>
            <person name="Pan H."/>
            <person name="Xiao T."/>
            <person name="Wu L.-F."/>
        </authorList>
    </citation>
    <scope>NUCLEOTIDE SEQUENCE</scope>
</reference>
<feature type="transmembrane region" description="Helical" evidence="7">
    <location>
        <begin position="433"/>
        <end position="454"/>
    </location>
</feature>
<dbReference type="GO" id="GO:0006508">
    <property type="term" value="P:proteolysis"/>
    <property type="evidence" value="ECO:0007669"/>
    <property type="project" value="UniProtKB-KW"/>
</dbReference>
<dbReference type="InterPro" id="IPR036280">
    <property type="entry name" value="Multihaem_cyt_sf"/>
</dbReference>
<protein>
    <recommendedName>
        <fullName evidence="7">Probable membrane transporter protein</fullName>
    </recommendedName>
</protein>
<dbReference type="PRINTS" id="PR00834">
    <property type="entry name" value="PROTEASES2C"/>
</dbReference>
<feature type="signal peptide" evidence="8">
    <location>
        <begin position="1"/>
        <end position="19"/>
    </location>
</feature>
<feature type="transmembrane region" description="Helical" evidence="7">
    <location>
        <begin position="526"/>
        <end position="544"/>
    </location>
</feature>
<feature type="transmembrane region" description="Helical" evidence="7">
    <location>
        <begin position="556"/>
        <end position="576"/>
    </location>
</feature>
<evidence type="ECO:0000259" key="9">
    <source>
        <dbReference type="Pfam" id="PF13435"/>
    </source>
</evidence>
<feature type="transmembrane region" description="Helical" evidence="7">
    <location>
        <begin position="496"/>
        <end position="520"/>
    </location>
</feature>
<dbReference type="PANTHER" id="PTHR43343">
    <property type="entry name" value="PEPTIDASE S12"/>
    <property type="match status" value="1"/>
</dbReference>
<sequence>MKKYIISIIIILIATTAMARTPDPALNQLQESISQAIAKVRPSVVSIKAQKQKKANGEPAVWYESIGSGFFVDDRGYIISDYHVVENAENITVSLWRSRDNHFVARVVDADKELDLVLLKIDSNEIFKPAPLGNSEHLEIGEWIISVGSPFGFEHSVTIGIISDLHRRLVIGNVTYDNMIQTDAVINQGNSGGPVIDIHGNIIGVGTAIYAPSGTYIGLGFASPINRVKHFYSRSTGVVLAAATAPVKKEAINMNKRMPNDARHQKFSNCLKCHTITTKSVVSMKAKMPHPPVAGCTKCHILVKDPVAKGPVAVSAVMPVIPIAANKNPLDTQTFGELFKTVILKLILIIMATSILFSMLGLGGGFLYVPILLACGIDFHTAATTSLVLITTAQLSATYTFYRSGLVDLKLVYELEGSTMIGAFLGGMLAHHFNITVLCLMFACTLFLASYFMMQDQSQLAGRTKSVNFSSWEFHHNFKGFEYSVDMMTGVPLTFFVGYMGGMLGVAGGWLIIPIMVVLFNIPMKIAVATSSLMVPITAFAGFLGHSITGHFDPRLALSLSVVAIIGAQIGSRISIGTESNFLRFLFAFVLSAVGLWMIIRIF</sequence>
<dbReference type="Pfam" id="PF13365">
    <property type="entry name" value="Trypsin_2"/>
    <property type="match status" value="1"/>
</dbReference>
<feature type="chain" id="PRO_5018742109" description="Probable membrane transporter protein" evidence="8">
    <location>
        <begin position="20"/>
        <end position="603"/>
    </location>
</feature>
<feature type="transmembrane region" description="Helical" evidence="7">
    <location>
        <begin position="582"/>
        <end position="600"/>
    </location>
</feature>
<dbReference type="InterPro" id="IPR001940">
    <property type="entry name" value="Peptidase_S1C"/>
</dbReference>
<evidence type="ECO:0000256" key="3">
    <source>
        <dbReference type="ARBA" id="ARBA00022692"/>
    </source>
</evidence>
<dbReference type="GO" id="GO:0004252">
    <property type="term" value="F:serine-type endopeptidase activity"/>
    <property type="evidence" value="ECO:0007669"/>
    <property type="project" value="InterPro"/>
</dbReference>
<dbReference type="SUPFAM" id="SSF50494">
    <property type="entry name" value="Trypsin-like serine proteases"/>
    <property type="match status" value="1"/>
</dbReference>
<evidence type="ECO:0000256" key="5">
    <source>
        <dbReference type="ARBA" id="ARBA00022989"/>
    </source>
</evidence>
<dbReference type="EMBL" id="KY084568">
    <property type="protein sequence ID" value="ASQ41192.1"/>
    <property type="molecule type" value="Genomic_DNA"/>
</dbReference>
<dbReference type="Gene3D" id="2.40.10.120">
    <property type="match status" value="1"/>
</dbReference>
<dbReference type="InterPro" id="IPR002781">
    <property type="entry name" value="TM_pro_TauE-like"/>
</dbReference>
<dbReference type="GO" id="GO:0005886">
    <property type="term" value="C:plasma membrane"/>
    <property type="evidence" value="ECO:0007669"/>
    <property type="project" value="UniProtKB-SubCell"/>
</dbReference>
<gene>
    <name evidence="10" type="primary">mamEO</name>
</gene>
<accession>A0A3Q8BTH0</accession>
<dbReference type="Pfam" id="PF13435">
    <property type="entry name" value="Cytochrome_C554"/>
    <property type="match status" value="1"/>
</dbReference>
<dbReference type="InterPro" id="IPR023155">
    <property type="entry name" value="Cyt_c-552/4"/>
</dbReference>
<evidence type="ECO:0000256" key="8">
    <source>
        <dbReference type="SAM" id="SignalP"/>
    </source>
</evidence>
<keyword evidence="5 7" id="KW-1133">Transmembrane helix</keyword>
<keyword evidence="8" id="KW-0732">Signal</keyword>
<keyword evidence="3 7" id="KW-0812">Transmembrane</keyword>
<comment type="similarity">
    <text evidence="7">Belongs to the 4-toluene sulfonate uptake permease (TSUP) (TC 2.A.102) family.</text>
</comment>
<dbReference type="InterPro" id="IPR009003">
    <property type="entry name" value="Peptidase_S1_PA"/>
</dbReference>
<keyword evidence="4" id="KW-0378">Hydrolase</keyword>
<organism evidence="10">
    <name type="scientific">Candidatus Magnetananas rongchengensis</name>
    <dbReference type="NCBI Taxonomy" id="1463558"/>
    <lineage>
        <taxon>Bacteria</taxon>
        <taxon>Pseudomonadati</taxon>
        <taxon>Thermodesulfobacteriota</taxon>
        <taxon>Desulfobacteria</taxon>
        <taxon>Desulfobacterales</taxon>
        <taxon>Desulfobacteraceae</taxon>
        <taxon>Candidatus Magnetananas</taxon>
    </lineage>
</organism>
<comment type="subcellular location">
    <subcellularLocation>
        <location evidence="7">Cell membrane</location>
        <topology evidence="7">Multi-pass membrane protein</topology>
    </subcellularLocation>
    <subcellularLocation>
        <location evidence="1">Membrane</location>
        <topology evidence="1">Multi-pass membrane protein</topology>
    </subcellularLocation>
</comment>
<keyword evidence="7" id="KW-1003">Cell membrane</keyword>
<evidence type="ECO:0000256" key="1">
    <source>
        <dbReference type="ARBA" id="ARBA00004141"/>
    </source>
</evidence>
<proteinExistence type="inferred from homology"/>
<evidence type="ECO:0000256" key="2">
    <source>
        <dbReference type="ARBA" id="ARBA00022670"/>
    </source>
</evidence>